<dbReference type="GO" id="GO:0019134">
    <property type="term" value="F:glucosamine-1-phosphate N-acetyltransferase activity"/>
    <property type="evidence" value="ECO:0007669"/>
    <property type="project" value="UniProtKB-UniRule"/>
</dbReference>
<evidence type="ECO:0000256" key="12">
    <source>
        <dbReference type="ARBA" id="ARBA00023268"/>
    </source>
</evidence>
<feature type="binding site" evidence="18">
    <location>
        <begin position="14"/>
        <end position="17"/>
    </location>
    <ligand>
        <name>UDP-N-acetyl-alpha-D-glucosamine</name>
        <dbReference type="ChEBI" id="CHEBI:57705"/>
    </ligand>
</feature>
<evidence type="ECO:0000259" key="19">
    <source>
        <dbReference type="Pfam" id="PF12804"/>
    </source>
</evidence>
<comment type="cofactor">
    <cofactor evidence="18">
        <name>Mg(2+)</name>
        <dbReference type="ChEBI" id="CHEBI:18420"/>
    </cofactor>
    <text evidence="18">Binds 1 Mg(2+) ion per subunit.</text>
</comment>
<accession>A0A518B2F0</accession>
<evidence type="ECO:0000256" key="17">
    <source>
        <dbReference type="ARBA" id="ARBA00049628"/>
    </source>
</evidence>
<feature type="region of interest" description="Linker" evidence="18">
    <location>
        <begin position="238"/>
        <end position="258"/>
    </location>
</feature>
<comment type="similarity">
    <text evidence="2 18">In the C-terminal section; belongs to the transferase hexapeptide repeat family.</text>
</comment>
<feature type="binding site" evidence="18">
    <location>
        <position position="235"/>
    </location>
    <ligand>
        <name>Mg(2+)</name>
        <dbReference type="ChEBI" id="CHEBI:18420"/>
    </ligand>
</feature>
<feature type="binding site" evidence="18">
    <location>
        <position position="110"/>
    </location>
    <ligand>
        <name>Mg(2+)</name>
        <dbReference type="ChEBI" id="CHEBI:18420"/>
    </ligand>
</feature>
<protein>
    <recommendedName>
        <fullName evidence="18">Bifunctional protein GlmU</fullName>
    </recommendedName>
    <domain>
        <recommendedName>
            <fullName evidence="18">UDP-N-acetylglucosamine pyrophosphorylase</fullName>
            <ecNumber evidence="18">2.7.7.23</ecNumber>
        </recommendedName>
        <alternativeName>
            <fullName evidence="18">N-acetylglucosamine-1-phosphate uridyltransferase</fullName>
        </alternativeName>
    </domain>
    <domain>
        <recommendedName>
            <fullName evidence="18">Glucosamine-1-phosphate N-acetyltransferase</fullName>
            <ecNumber evidence="18">2.3.1.157</ecNumber>
        </recommendedName>
    </domain>
</protein>
<comment type="catalytic activity">
    <reaction evidence="15 18">
        <text>alpha-D-glucosamine 1-phosphate + acetyl-CoA = N-acetyl-alpha-D-glucosamine 1-phosphate + CoA + H(+)</text>
        <dbReference type="Rhea" id="RHEA:13725"/>
        <dbReference type="ChEBI" id="CHEBI:15378"/>
        <dbReference type="ChEBI" id="CHEBI:57287"/>
        <dbReference type="ChEBI" id="CHEBI:57288"/>
        <dbReference type="ChEBI" id="CHEBI:57776"/>
        <dbReference type="ChEBI" id="CHEBI:58516"/>
        <dbReference type="EC" id="2.3.1.157"/>
    </reaction>
</comment>
<dbReference type="Pfam" id="PF00132">
    <property type="entry name" value="Hexapep"/>
    <property type="match status" value="1"/>
</dbReference>
<dbReference type="InterPro" id="IPR005882">
    <property type="entry name" value="Bifunctional_GlmU"/>
</dbReference>
<feature type="binding site" evidence="18">
    <location>
        <position position="354"/>
    </location>
    <ligand>
        <name>acetyl-CoA</name>
        <dbReference type="ChEBI" id="CHEBI:57288"/>
    </ligand>
</feature>
<dbReference type="SUPFAM" id="SSF53448">
    <property type="entry name" value="Nucleotide-diphospho-sugar transferases"/>
    <property type="match status" value="1"/>
</dbReference>
<dbReference type="CDD" id="cd02540">
    <property type="entry name" value="GT2_GlmU_N_bac"/>
    <property type="match status" value="1"/>
</dbReference>
<dbReference type="EMBL" id="CP036279">
    <property type="protein sequence ID" value="QDU61158.1"/>
    <property type="molecule type" value="Genomic_DNA"/>
</dbReference>
<evidence type="ECO:0000256" key="8">
    <source>
        <dbReference type="ARBA" id="ARBA00022737"/>
    </source>
</evidence>
<comment type="similarity">
    <text evidence="3 18">In the N-terminal section; belongs to the N-acetylglucosamine-1-phosphate uridyltransferase family.</text>
</comment>
<comment type="pathway">
    <text evidence="18">Nucleotide-sugar biosynthesis; UDP-N-acetyl-alpha-D-glucosamine biosynthesis; UDP-N-acetyl-alpha-D-glucosamine from N-acetyl-alpha-D-glucosamine 1-phosphate: step 1/1.</text>
</comment>
<evidence type="ECO:0000256" key="5">
    <source>
        <dbReference type="ARBA" id="ARBA00022679"/>
    </source>
</evidence>
<dbReference type="InterPro" id="IPR011004">
    <property type="entry name" value="Trimer_LpxA-like_sf"/>
</dbReference>
<comment type="subcellular location">
    <subcellularLocation>
        <location evidence="1 18">Cytoplasm</location>
    </subcellularLocation>
</comment>
<keyword evidence="5 18" id="KW-0808">Transferase</keyword>
<keyword evidence="11 18" id="KW-0573">Peptidoglycan synthesis</keyword>
<evidence type="ECO:0000256" key="18">
    <source>
        <dbReference type="HAMAP-Rule" id="MF_01631"/>
    </source>
</evidence>
<feature type="binding site" evidence="18">
    <location>
        <position position="379"/>
    </location>
    <ligand>
        <name>acetyl-CoA</name>
        <dbReference type="ChEBI" id="CHEBI:57288"/>
    </ligand>
</feature>
<feature type="binding site" evidence="18">
    <location>
        <begin position="360"/>
        <end position="361"/>
    </location>
    <ligand>
        <name>acetyl-CoA</name>
        <dbReference type="ChEBI" id="CHEBI:57288"/>
    </ligand>
</feature>
<feature type="region of interest" description="N-acetyltransferase" evidence="18">
    <location>
        <begin position="259"/>
        <end position="429"/>
    </location>
</feature>
<feature type="binding site" evidence="18">
    <location>
        <begin position="85"/>
        <end position="86"/>
    </location>
    <ligand>
        <name>UDP-N-acetyl-alpha-D-glucosamine</name>
        <dbReference type="ChEBI" id="CHEBI:57705"/>
    </ligand>
</feature>
<evidence type="ECO:0000256" key="16">
    <source>
        <dbReference type="ARBA" id="ARBA00048493"/>
    </source>
</evidence>
<keyword evidence="21" id="KW-1185">Reference proteome</keyword>
<feature type="binding site" evidence="18">
    <location>
        <position position="177"/>
    </location>
    <ligand>
        <name>UDP-N-acetyl-alpha-D-glucosamine</name>
        <dbReference type="ChEBI" id="CHEBI:57705"/>
    </ligand>
</feature>
<dbReference type="UniPathway" id="UPA00973"/>
<dbReference type="GO" id="GO:0009252">
    <property type="term" value="P:peptidoglycan biosynthetic process"/>
    <property type="evidence" value="ECO:0007669"/>
    <property type="project" value="UniProtKB-UniRule"/>
</dbReference>
<keyword evidence="4 18" id="KW-0963">Cytoplasm</keyword>
<comment type="caution">
    <text evidence="18">Lacks conserved residue(s) required for the propagation of feature annotation.</text>
</comment>
<dbReference type="EC" id="2.7.7.23" evidence="18"/>
<name>A0A518B2F0_9BACT</name>
<feature type="domain" description="MobA-like NTP transferase" evidence="19">
    <location>
        <begin position="11"/>
        <end position="139"/>
    </location>
</feature>
<dbReference type="GO" id="GO:0003977">
    <property type="term" value="F:UDP-N-acetylglucosamine diphosphorylase activity"/>
    <property type="evidence" value="ECO:0007669"/>
    <property type="project" value="UniProtKB-UniRule"/>
</dbReference>
<organism evidence="20 21">
    <name type="scientific">Kolteria novifilia</name>
    <dbReference type="NCBI Taxonomy" id="2527975"/>
    <lineage>
        <taxon>Bacteria</taxon>
        <taxon>Pseudomonadati</taxon>
        <taxon>Planctomycetota</taxon>
        <taxon>Planctomycetia</taxon>
        <taxon>Kolteriales</taxon>
        <taxon>Kolteriaceae</taxon>
        <taxon>Kolteria</taxon>
    </lineage>
</organism>
<dbReference type="GO" id="GO:0071555">
    <property type="term" value="P:cell wall organization"/>
    <property type="evidence" value="ECO:0007669"/>
    <property type="project" value="UniProtKB-KW"/>
</dbReference>
<comment type="catalytic activity">
    <reaction evidence="16 18">
        <text>N-acetyl-alpha-D-glucosamine 1-phosphate + UTP + H(+) = UDP-N-acetyl-alpha-D-glucosamine + diphosphate</text>
        <dbReference type="Rhea" id="RHEA:13509"/>
        <dbReference type="ChEBI" id="CHEBI:15378"/>
        <dbReference type="ChEBI" id="CHEBI:33019"/>
        <dbReference type="ChEBI" id="CHEBI:46398"/>
        <dbReference type="ChEBI" id="CHEBI:57705"/>
        <dbReference type="ChEBI" id="CHEBI:57776"/>
        <dbReference type="EC" id="2.7.7.23"/>
    </reaction>
</comment>
<keyword evidence="7 18" id="KW-0479">Metal-binding</keyword>
<comment type="pathway">
    <text evidence="18">Bacterial outer membrane biogenesis; LPS lipid A biosynthesis.</text>
</comment>
<feature type="binding site" evidence="18">
    <location>
        <position position="235"/>
    </location>
    <ligand>
        <name>UDP-N-acetyl-alpha-D-glucosamine</name>
        <dbReference type="ChEBI" id="CHEBI:57705"/>
    </ligand>
</feature>
<comment type="subunit">
    <text evidence="18">Homotrimer.</text>
</comment>
<gene>
    <name evidence="18 20" type="primary">glmU</name>
    <name evidence="20" type="ORF">Pan216_20120</name>
</gene>
<sequence>MDEHATSEPAAIVLAAGKSTRMKSDLPKVLHELCGQPLLAYVLAALEGAGIRRKVLVVGYRGDLVRERFANTPGVEFVEQTEQKGTGHAVDCCRDAFVDHAGPVVVLAGDGPLIRAEMIEQMLQRSREGGMKAFLATATMSNPFGMGRIVRNAEGRFDRIVEQKDCTPEEAAIQEVNGSFYVFDSRSLFEALAEVKPANAQGEYYLTDVPGILRKRGDAVDAEILADEIDVHGVNHRRHLADAHVLMQQRIQSRHLDAGVTIVDPGNTYIDARAEIGRDTVIQPFTVIGGPATIGERCHLGPFAHVRAGTVLEEGAQVGAFVEIVRSTMGKGATAKHLAYLGDATLGEGVNVGAGLVTANYDQGVKSQTTVGDGAFLGSGAVLVAPVAVGAKSVVGAGAVVTKNQTIAEGEVVAGVPARPLEPKGESSS</sequence>
<keyword evidence="14 18" id="KW-0961">Cell wall biogenesis/degradation</keyword>
<feature type="binding site" evidence="18">
    <location>
        <position position="80"/>
    </location>
    <ligand>
        <name>UDP-N-acetyl-alpha-D-glucosamine</name>
        <dbReference type="ChEBI" id="CHEBI:57705"/>
    </ligand>
</feature>
<feature type="binding site" evidence="18">
    <location>
        <position position="147"/>
    </location>
    <ligand>
        <name>UDP-N-acetyl-alpha-D-glucosamine</name>
        <dbReference type="ChEBI" id="CHEBI:57705"/>
    </ligand>
</feature>
<feature type="binding site" evidence="18">
    <location>
        <position position="351"/>
    </location>
    <ligand>
        <name>UDP-N-acetyl-alpha-D-glucosamine</name>
        <dbReference type="ChEBI" id="CHEBI:57705"/>
    </ligand>
</feature>
<comment type="pathway">
    <text evidence="18">Nucleotide-sugar biosynthesis; UDP-N-acetyl-alpha-D-glucosamine biosynthesis; N-acetyl-alpha-D-glucosamine 1-phosphate from alpha-D-glucosamine 6-phosphate (route II): step 2/2.</text>
</comment>
<feature type="active site" description="Proton acceptor" evidence="18">
    <location>
        <position position="337"/>
    </location>
</feature>
<dbReference type="GO" id="GO:0000902">
    <property type="term" value="P:cell morphogenesis"/>
    <property type="evidence" value="ECO:0007669"/>
    <property type="project" value="UniProtKB-UniRule"/>
</dbReference>
<feature type="binding site" evidence="18">
    <location>
        <position position="397"/>
    </location>
    <ligand>
        <name>acetyl-CoA</name>
        <dbReference type="ChEBI" id="CHEBI:57288"/>
    </ligand>
</feature>
<dbReference type="Proteomes" id="UP000317093">
    <property type="component" value="Chromosome"/>
</dbReference>
<proteinExistence type="inferred from homology"/>
<dbReference type="PANTHER" id="PTHR43584:SF3">
    <property type="entry name" value="BIFUNCTIONAL PROTEIN GLMU"/>
    <property type="match status" value="1"/>
</dbReference>
<evidence type="ECO:0000256" key="15">
    <source>
        <dbReference type="ARBA" id="ARBA00048247"/>
    </source>
</evidence>
<evidence type="ECO:0000256" key="10">
    <source>
        <dbReference type="ARBA" id="ARBA00022960"/>
    </source>
</evidence>
<dbReference type="Gene3D" id="3.90.550.10">
    <property type="entry name" value="Spore Coat Polysaccharide Biosynthesis Protein SpsA, Chain A"/>
    <property type="match status" value="1"/>
</dbReference>
<evidence type="ECO:0000256" key="13">
    <source>
        <dbReference type="ARBA" id="ARBA00023315"/>
    </source>
</evidence>
<feature type="binding site" evidence="18">
    <location>
        <position position="28"/>
    </location>
    <ligand>
        <name>UDP-N-acetyl-alpha-D-glucosamine</name>
        <dbReference type="ChEBI" id="CHEBI:57705"/>
    </ligand>
</feature>
<evidence type="ECO:0000256" key="6">
    <source>
        <dbReference type="ARBA" id="ARBA00022695"/>
    </source>
</evidence>
<dbReference type="InterPro" id="IPR050065">
    <property type="entry name" value="GlmU-like"/>
</dbReference>
<dbReference type="GO" id="GO:0000287">
    <property type="term" value="F:magnesium ion binding"/>
    <property type="evidence" value="ECO:0007669"/>
    <property type="project" value="UniProtKB-UniRule"/>
</dbReference>
<dbReference type="Pfam" id="PF12804">
    <property type="entry name" value="NTP_transf_3"/>
    <property type="match status" value="1"/>
</dbReference>
<dbReference type="GO" id="GO:0005737">
    <property type="term" value="C:cytoplasm"/>
    <property type="evidence" value="ECO:0007669"/>
    <property type="project" value="UniProtKB-SubCell"/>
</dbReference>
<keyword evidence="10 18" id="KW-0133">Cell shape</keyword>
<dbReference type="GO" id="GO:0006048">
    <property type="term" value="P:UDP-N-acetylglucosamine biosynthetic process"/>
    <property type="evidence" value="ECO:0007669"/>
    <property type="project" value="UniProtKB-UniPathway"/>
</dbReference>
<evidence type="ECO:0000256" key="3">
    <source>
        <dbReference type="ARBA" id="ARBA00007947"/>
    </source>
</evidence>
<keyword evidence="9 18" id="KW-0460">Magnesium</keyword>
<dbReference type="Pfam" id="PF14602">
    <property type="entry name" value="Hexapep_2"/>
    <property type="match status" value="1"/>
</dbReference>
<evidence type="ECO:0000256" key="9">
    <source>
        <dbReference type="ARBA" id="ARBA00022842"/>
    </source>
</evidence>
<dbReference type="AlphaFoldDB" id="A0A518B2F0"/>
<feature type="binding site" evidence="18">
    <location>
        <position position="340"/>
    </location>
    <ligand>
        <name>UDP-N-acetyl-alpha-D-glucosamine</name>
        <dbReference type="ChEBI" id="CHEBI:57705"/>
    </ligand>
</feature>
<dbReference type="InterPro" id="IPR025877">
    <property type="entry name" value="MobA-like_NTP_Trfase"/>
</dbReference>
<evidence type="ECO:0000256" key="1">
    <source>
        <dbReference type="ARBA" id="ARBA00004496"/>
    </source>
</evidence>
<dbReference type="GO" id="GO:0008360">
    <property type="term" value="P:regulation of cell shape"/>
    <property type="evidence" value="ECO:0007669"/>
    <property type="project" value="UniProtKB-KW"/>
</dbReference>
<evidence type="ECO:0000313" key="21">
    <source>
        <dbReference type="Proteomes" id="UP000317093"/>
    </source>
</evidence>
<keyword evidence="12 18" id="KW-0511">Multifunctional enzyme</keyword>
<dbReference type="GO" id="GO:0009245">
    <property type="term" value="P:lipid A biosynthetic process"/>
    <property type="evidence" value="ECO:0007669"/>
    <property type="project" value="UniProtKB-UniRule"/>
</dbReference>
<keyword evidence="13 18" id="KW-0012">Acyltransferase</keyword>
<evidence type="ECO:0000256" key="4">
    <source>
        <dbReference type="ARBA" id="ARBA00022490"/>
    </source>
</evidence>
<evidence type="ECO:0000256" key="7">
    <source>
        <dbReference type="ARBA" id="ARBA00022723"/>
    </source>
</evidence>
<dbReference type="RefSeq" id="WP_145257788.1">
    <property type="nucleotide sequence ID" value="NZ_CP036279.1"/>
</dbReference>
<feature type="binding site" evidence="18">
    <location>
        <position position="162"/>
    </location>
    <ligand>
        <name>UDP-N-acetyl-alpha-D-glucosamine</name>
        <dbReference type="ChEBI" id="CHEBI:57705"/>
    </ligand>
</feature>
<dbReference type="EC" id="2.3.1.157" evidence="18"/>
<reference evidence="20 21" key="1">
    <citation type="submission" date="2019-02" db="EMBL/GenBank/DDBJ databases">
        <title>Deep-cultivation of Planctomycetes and their phenomic and genomic characterization uncovers novel biology.</title>
        <authorList>
            <person name="Wiegand S."/>
            <person name="Jogler M."/>
            <person name="Boedeker C."/>
            <person name="Pinto D."/>
            <person name="Vollmers J."/>
            <person name="Rivas-Marin E."/>
            <person name="Kohn T."/>
            <person name="Peeters S.H."/>
            <person name="Heuer A."/>
            <person name="Rast P."/>
            <person name="Oberbeckmann S."/>
            <person name="Bunk B."/>
            <person name="Jeske O."/>
            <person name="Meyerdierks A."/>
            <person name="Storesund J.E."/>
            <person name="Kallscheuer N."/>
            <person name="Luecker S."/>
            <person name="Lage O.M."/>
            <person name="Pohl T."/>
            <person name="Merkel B.J."/>
            <person name="Hornburger P."/>
            <person name="Mueller R.-W."/>
            <person name="Bruemmer F."/>
            <person name="Labrenz M."/>
            <person name="Spormann A.M."/>
            <person name="Op den Camp H."/>
            <person name="Overmann J."/>
            <person name="Amann R."/>
            <person name="Jetten M.S.M."/>
            <person name="Mascher T."/>
            <person name="Medema M.H."/>
            <person name="Devos D.P."/>
            <person name="Kaster A.-K."/>
            <person name="Ovreas L."/>
            <person name="Rohde M."/>
            <person name="Galperin M.Y."/>
            <person name="Jogler C."/>
        </authorList>
    </citation>
    <scope>NUCLEOTIDE SEQUENCE [LARGE SCALE GENOMIC DNA]</scope>
    <source>
        <strain evidence="20 21">Pan216</strain>
    </source>
</reference>
<keyword evidence="6 18" id="KW-0548">Nucleotidyltransferase</keyword>
<dbReference type="Gene3D" id="2.160.10.10">
    <property type="entry name" value="Hexapeptide repeat proteins"/>
    <property type="match status" value="1"/>
</dbReference>
<feature type="region of interest" description="Pyrophosphorylase" evidence="18">
    <location>
        <begin position="1"/>
        <end position="237"/>
    </location>
</feature>
<comment type="function">
    <text evidence="17 18">Catalyzes the last two sequential reactions in the de novo biosynthetic pathway for UDP-N-acetylglucosamine (UDP-GlcNAc). The C-terminal domain catalyzes the transfer of acetyl group from acetyl coenzyme A to glucosamine-1-phosphate (GlcN-1-P) to produce N-acetylglucosamine-1-phosphate (GlcNAc-1-P), which is converted into UDP-GlcNAc by the transfer of uridine 5-monophosphate (from uridine 5-triphosphate), a reaction catalyzed by the N-terminal domain.</text>
</comment>
<dbReference type="InterPro" id="IPR029044">
    <property type="entry name" value="Nucleotide-diphossugar_trans"/>
</dbReference>
<keyword evidence="8 18" id="KW-0677">Repeat</keyword>
<dbReference type="SUPFAM" id="SSF51161">
    <property type="entry name" value="Trimeric LpxA-like enzymes"/>
    <property type="match status" value="1"/>
</dbReference>
<evidence type="ECO:0000256" key="11">
    <source>
        <dbReference type="ARBA" id="ARBA00022984"/>
    </source>
</evidence>
<dbReference type="OrthoDB" id="9775031at2"/>
<feature type="binding site" evidence="18">
    <location>
        <position position="307"/>
    </location>
    <ligand>
        <name>UDP-N-acetyl-alpha-D-glucosamine</name>
        <dbReference type="ChEBI" id="CHEBI:57705"/>
    </ligand>
</feature>
<evidence type="ECO:0000256" key="2">
    <source>
        <dbReference type="ARBA" id="ARBA00007707"/>
    </source>
</evidence>
<dbReference type="InterPro" id="IPR001451">
    <property type="entry name" value="Hexapep"/>
</dbReference>
<dbReference type="KEGG" id="knv:Pan216_20120"/>
<evidence type="ECO:0000256" key="14">
    <source>
        <dbReference type="ARBA" id="ARBA00023316"/>
    </source>
</evidence>
<dbReference type="GO" id="GO:0016020">
    <property type="term" value="C:membrane"/>
    <property type="evidence" value="ECO:0007669"/>
    <property type="project" value="GOC"/>
</dbReference>
<dbReference type="HAMAP" id="MF_01631">
    <property type="entry name" value="GlmU"/>
    <property type="match status" value="1"/>
</dbReference>
<evidence type="ECO:0000313" key="20">
    <source>
        <dbReference type="EMBL" id="QDU61158.1"/>
    </source>
</evidence>
<dbReference type="PANTHER" id="PTHR43584">
    <property type="entry name" value="NUCLEOTIDYL TRANSFERASE"/>
    <property type="match status" value="1"/>
</dbReference>
<dbReference type="UniPathway" id="UPA00113">
    <property type="reaction ID" value="UER00532"/>
</dbReference>